<dbReference type="EMBL" id="PDEP01000001">
    <property type="protein sequence ID" value="PEN09313.1"/>
    <property type="molecule type" value="Genomic_DNA"/>
</dbReference>
<dbReference type="RefSeq" id="WP_098060712.1">
    <property type="nucleotide sequence ID" value="NZ_PDEP01000001.1"/>
</dbReference>
<accession>A0A2H3NPZ6</accession>
<dbReference type="InterPro" id="IPR039104">
    <property type="entry name" value="6PGL"/>
</dbReference>
<comment type="pathway">
    <text evidence="3 7">Carbohydrate degradation; pentose phosphate pathway; D-ribulose 5-phosphate from D-glucose 6-phosphate (oxidative stage): step 2/3.</text>
</comment>
<evidence type="ECO:0000259" key="8">
    <source>
        <dbReference type="Pfam" id="PF01182"/>
    </source>
</evidence>
<dbReference type="AlphaFoldDB" id="A0A2H3NPZ6"/>
<comment type="function">
    <text evidence="2 7">Hydrolysis of 6-phosphogluconolactone to 6-phosphogluconate.</text>
</comment>
<dbReference type="GO" id="GO:0005975">
    <property type="term" value="P:carbohydrate metabolic process"/>
    <property type="evidence" value="ECO:0007669"/>
    <property type="project" value="UniProtKB-UniRule"/>
</dbReference>
<evidence type="ECO:0000313" key="10">
    <source>
        <dbReference type="Proteomes" id="UP000221024"/>
    </source>
</evidence>
<dbReference type="Pfam" id="PF01182">
    <property type="entry name" value="Glucosamine_iso"/>
    <property type="match status" value="1"/>
</dbReference>
<gene>
    <name evidence="7 9" type="primary">pgl</name>
    <name evidence="9" type="ORF">CRI93_00870</name>
</gene>
<proteinExistence type="inferred from homology"/>
<name>A0A2H3NPZ6_9BACT</name>
<protein>
    <recommendedName>
        <fullName evidence="6 7">6-phosphogluconolactonase</fullName>
        <shortName evidence="7">6PGL</shortName>
        <ecNumber evidence="5 7">3.1.1.31</ecNumber>
    </recommendedName>
</protein>
<evidence type="ECO:0000256" key="1">
    <source>
        <dbReference type="ARBA" id="ARBA00000832"/>
    </source>
</evidence>
<dbReference type="CDD" id="cd01400">
    <property type="entry name" value="6PGL"/>
    <property type="match status" value="1"/>
</dbReference>
<dbReference type="PANTHER" id="PTHR11054:SF0">
    <property type="entry name" value="6-PHOSPHOGLUCONOLACTONASE"/>
    <property type="match status" value="1"/>
</dbReference>
<dbReference type="SUPFAM" id="SSF100950">
    <property type="entry name" value="NagB/RpiA/CoA transferase-like"/>
    <property type="match status" value="1"/>
</dbReference>
<dbReference type="InterPro" id="IPR037171">
    <property type="entry name" value="NagB/RpiA_transferase-like"/>
</dbReference>
<sequence>MPDSPSVDVTVFSTYEALSQAAAAHVQSVLARALNEQDRCALALAGGSTPRRLYEHLAHADLPWERVHLFWGDERFVPHDDPKSNVQLVRETLLADLAIPADNVHPMPTAGTPEAAASTYAAHLQRQFADQAHTFDCALLGLGSDGHTASLFPEHNPLTTDPKQVRAVTAPARHDVKQRLTCTLPVFNRSRQALFLVSGEAKRGAVRAVLDENDASLPATHISPREHLAWFLDTSARPQPNAHDLDR</sequence>
<dbReference type="Proteomes" id="UP000221024">
    <property type="component" value="Unassembled WGS sequence"/>
</dbReference>
<evidence type="ECO:0000256" key="7">
    <source>
        <dbReference type="RuleBase" id="RU365095"/>
    </source>
</evidence>
<evidence type="ECO:0000256" key="3">
    <source>
        <dbReference type="ARBA" id="ARBA00004961"/>
    </source>
</evidence>
<dbReference type="OrthoDB" id="9810967at2"/>
<evidence type="ECO:0000256" key="4">
    <source>
        <dbReference type="ARBA" id="ARBA00010662"/>
    </source>
</evidence>
<dbReference type="InterPro" id="IPR005900">
    <property type="entry name" value="6-phosphogluconolactonase_DevB"/>
</dbReference>
<dbReference type="Gene3D" id="3.40.50.1360">
    <property type="match status" value="1"/>
</dbReference>
<dbReference type="GO" id="GO:0006098">
    <property type="term" value="P:pentose-phosphate shunt"/>
    <property type="evidence" value="ECO:0007669"/>
    <property type="project" value="UniProtKB-UniPathway"/>
</dbReference>
<feature type="domain" description="Glucosamine/galactosamine-6-phosphate isomerase" evidence="8">
    <location>
        <begin position="15"/>
        <end position="230"/>
    </location>
</feature>
<comment type="similarity">
    <text evidence="4 7">Belongs to the glucosamine/galactosamine-6-phosphate isomerase family. 6-phosphogluconolactonase subfamily.</text>
</comment>
<comment type="catalytic activity">
    <reaction evidence="1 7">
        <text>6-phospho-D-glucono-1,5-lactone + H2O = 6-phospho-D-gluconate + H(+)</text>
        <dbReference type="Rhea" id="RHEA:12556"/>
        <dbReference type="ChEBI" id="CHEBI:15377"/>
        <dbReference type="ChEBI" id="CHEBI:15378"/>
        <dbReference type="ChEBI" id="CHEBI:57955"/>
        <dbReference type="ChEBI" id="CHEBI:58759"/>
        <dbReference type="EC" id="3.1.1.31"/>
    </reaction>
</comment>
<dbReference type="EC" id="3.1.1.31" evidence="5 7"/>
<keyword evidence="7" id="KW-0378">Hydrolase</keyword>
<dbReference type="NCBIfam" id="TIGR01198">
    <property type="entry name" value="pgl"/>
    <property type="match status" value="1"/>
</dbReference>
<evidence type="ECO:0000256" key="5">
    <source>
        <dbReference type="ARBA" id="ARBA00013198"/>
    </source>
</evidence>
<organism evidence="9 10">
    <name type="scientific">Longimonas halophila</name>
    <dbReference type="NCBI Taxonomy" id="1469170"/>
    <lineage>
        <taxon>Bacteria</taxon>
        <taxon>Pseudomonadati</taxon>
        <taxon>Rhodothermota</taxon>
        <taxon>Rhodothermia</taxon>
        <taxon>Rhodothermales</taxon>
        <taxon>Salisaetaceae</taxon>
        <taxon>Longimonas</taxon>
    </lineage>
</organism>
<evidence type="ECO:0000256" key="2">
    <source>
        <dbReference type="ARBA" id="ARBA00002681"/>
    </source>
</evidence>
<dbReference type="UniPathway" id="UPA00115">
    <property type="reaction ID" value="UER00409"/>
</dbReference>
<reference evidence="9 10" key="1">
    <citation type="submission" date="2017-10" db="EMBL/GenBank/DDBJ databases">
        <title>Draft genome of Longimonas halophila.</title>
        <authorList>
            <person name="Goh K.M."/>
            <person name="Shamsir M.S."/>
            <person name="Lim S.W."/>
        </authorList>
    </citation>
    <scope>NUCLEOTIDE SEQUENCE [LARGE SCALE GENOMIC DNA]</scope>
    <source>
        <strain evidence="9 10">KCTC 42399</strain>
    </source>
</reference>
<dbReference type="PANTHER" id="PTHR11054">
    <property type="entry name" value="6-PHOSPHOGLUCONOLACTONASE"/>
    <property type="match status" value="1"/>
</dbReference>
<keyword evidence="10" id="KW-1185">Reference proteome</keyword>
<dbReference type="GO" id="GO:0017057">
    <property type="term" value="F:6-phosphogluconolactonase activity"/>
    <property type="evidence" value="ECO:0007669"/>
    <property type="project" value="UniProtKB-UniRule"/>
</dbReference>
<evidence type="ECO:0000313" key="9">
    <source>
        <dbReference type="EMBL" id="PEN09313.1"/>
    </source>
</evidence>
<evidence type="ECO:0000256" key="6">
    <source>
        <dbReference type="ARBA" id="ARBA00020337"/>
    </source>
</evidence>
<dbReference type="InterPro" id="IPR006148">
    <property type="entry name" value="Glc/Gal-6P_isomerase"/>
</dbReference>
<comment type="caution">
    <text evidence="9">The sequence shown here is derived from an EMBL/GenBank/DDBJ whole genome shotgun (WGS) entry which is preliminary data.</text>
</comment>